<feature type="transmembrane region" description="Helical" evidence="1">
    <location>
        <begin position="184"/>
        <end position="202"/>
    </location>
</feature>
<dbReference type="EC" id="3.4.-.-" evidence="3"/>
<keyword evidence="4" id="KW-1185">Reference proteome</keyword>
<keyword evidence="1" id="KW-0812">Transmembrane</keyword>
<keyword evidence="1" id="KW-0472">Membrane</keyword>
<dbReference type="Proteomes" id="UP001490330">
    <property type="component" value="Unassembled WGS sequence"/>
</dbReference>
<reference evidence="3 4" key="1">
    <citation type="submission" date="2024-06" db="EMBL/GenBank/DDBJ databases">
        <title>The Natural Products Discovery Center: Release of the First 8490 Sequenced Strains for Exploring Actinobacteria Biosynthetic Diversity.</title>
        <authorList>
            <person name="Kalkreuter E."/>
            <person name="Kautsar S.A."/>
            <person name="Yang D."/>
            <person name="Bader C.D."/>
            <person name="Teijaro C.N."/>
            <person name="Fluegel L."/>
            <person name="Davis C.M."/>
            <person name="Simpson J.R."/>
            <person name="Lauterbach L."/>
            <person name="Steele A.D."/>
            <person name="Gui C."/>
            <person name="Meng S."/>
            <person name="Li G."/>
            <person name="Viehrig K."/>
            <person name="Ye F."/>
            <person name="Su P."/>
            <person name="Kiefer A.F."/>
            <person name="Nichols A."/>
            <person name="Cepeda A.J."/>
            <person name="Yan W."/>
            <person name="Fan B."/>
            <person name="Jiang Y."/>
            <person name="Adhikari A."/>
            <person name="Zheng C.-J."/>
            <person name="Schuster L."/>
            <person name="Cowan T.M."/>
            <person name="Smanski M.J."/>
            <person name="Chevrette M.G."/>
            <person name="De Carvalho L.P.S."/>
            <person name="Shen B."/>
        </authorList>
    </citation>
    <scope>NUCLEOTIDE SEQUENCE [LARGE SCALE GENOMIC DNA]</scope>
    <source>
        <strain evidence="3 4">NPDC000632</strain>
    </source>
</reference>
<dbReference type="InterPro" id="IPR003675">
    <property type="entry name" value="Rce1/LyrA-like_dom"/>
</dbReference>
<dbReference type="GO" id="GO:0016787">
    <property type="term" value="F:hydrolase activity"/>
    <property type="evidence" value="ECO:0007669"/>
    <property type="project" value="UniProtKB-KW"/>
</dbReference>
<dbReference type="RefSeq" id="WP_350715652.1">
    <property type="nucleotide sequence ID" value="NZ_JBEPCO010000003.1"/>
</dbReference>
<comment type="caution">
    <text evidence="3">The sequence shown here is derived from an EMBL/GenBank/DDBJ whole genome shotgun (WGS) entry which is preliminary data.</text>
</comment>
<keyword evidence="1" id="KW-1133">Transmembrane helix</keyword>
<feature type="transmembrane region" description="Helical" evidence="1">
    <location>
        <begin position="135"/>
        <end position="154"/>
    </location>
</feature>
<dbReference type="EMBL" id="JBEPCV010000033">
    <property type="protein sequence ID" value="MER6907572.1"/>
    <property type="molecule type" value="Genomic_DNA"/>
</dbReference>
<evidence type="ECO:0000313" key="4">
    <source>
        <dbReference type="Proteomes" id="UP001490330"/>
    </source>
</evidence>
<feature type="transmembrane region" description="Helical" evidence="1">
    <location>
        <begin position="102"/>
        <end position="123"/>
    </location>
</feature>
<protein>
    <submittedName>
        <fullName evidence="3">CPBP family intramembrane glutamic endopeptidase</fullName>
        <ecNumber evidence="3">3.4.-.-</ecNumber>
    </submittedName>
</protein>
<dbReference type="Pfam" id="PF02517">
    <property type="entry name" value="Rce1-like"/>
    <property type="match status" value="1"/>
</dbReference>
<sequence length="279" mass="29098">MRFVWQFLAVLAMYAVTGNAVNAVKENDALTLVLGVTAAAVAVLVYAWVVRRTEHRPATDVAREGAVSRTGWGVLIGAGMFGAVIVNLWTAGYYEVEGLGSVTGALGLAGFMVGAAATEEVVYRGVLFRIVEECIGTYLALALTGLVFGLSHLLNEHATLWGALAIAIEAGFMLAAAYAATRSLWLTIGVHFGWNFAAAGIFSTEVSGNGASDGLLDTVTSGPALLTGGEFGPEGSVYSVGFGALLTLVFLWLAHRRGNVVPFGSRRAAGVDSAARLPR</sequence>
<proteinExistence type="predicted"/>
<feature type="transmembrane region" description="Helical" evidence="1">
    <location>
        <begin position="30"/>
        <end position="49"/>
    </location>
</feature>
<feature type="domain" description="CAAX prenyl protease 2/Lysostaphin resistance protein A-like" evidence="2">
    <location>
        <begin position="106"/>
        <end position="196"/>
    </location>
</feature>
<gene>
    <name evidence="3" type="ORF">ABT322_28375</name>
</gene>
<dbReference type="PANTHER" id="PTHR39430:SF1">
    <property type="entry name" value="PROTEASE"/>
    <property type="match status" value="1"/>
</dbReference>
<accession>A0ABV1VM78</accession>
<dbReference type="PANTHER" id="PTHR39430">
    <property type="entry name" value="MEMBRANE-ASSOCIATED PROTEASE-RELATED"/>
    <property type="match status" value="1"/>
</dbReference>
<organism evidence="3 4">
    <name type="scientific">Streptomyces flaveolus</name>
    <dbReference type="NCBI Taxonomy" id="67297"/>
    <lineage>
        <taxon>Bacteria</taxon>
        <taxon>Bacillati</taxon>
        <taxon>Actinomycetota</taxon>
        <taxon>Actinomycetes</taxon>
        <taxon>Kitasatosporales</taxon>
        <taxon>Streptomycetaceae</taxon>
        <taxon>Streptomyces</taxon>
    </lineage>
</organism>
<evidence type="ECO:0000259" key="2">
    <source>
        <dbReference type="Pfam" id="PF02517"/>
    </source>
</evidence>
<keyword evidence="3" id="KW-0378">Hydrolase</keyword>
<name>A0ABV1VM78_9ACTN</name>
<feature type="transmembrane region" description="Helical" evidence="1">
    <location>
        <begin position="235"/>
        <end position="254"/>
    </location>
</feature>
<evidence type="ECO:0000313" key="3">
    <source>
        <dbReference type="EMBL" id="MER6907572.1"/>
    </source>
</evidence>
<feature type="transmembrane region" description="Helical" evidence="1">
    <location>
        <begin position="160"/>
        <end position="179"/>
    </location>
</feature>
<evidence type="ECO:0000256" key="1">
    <source>
        <dbReference type="SAM" id="Phobius"/>
    </source>
</evidence>
<feature type="transmembrane region" description="Helical" evidence="1">
    <location>
        <begin position="70"/>
        <end position="90"/>
    </location>
</feature>